<keyword evidence="2" id="KW-1133">Transmembrane helix</keyword>
<proteinExistence type="predicted"/>
<feature type="transmembrane region" description="Helical" evidence="2">
    <location>
        <begin position="461"/>
        <end position="484"/>
    </location>
</feature>
<gene>
    <name evidence="4" type="ORF">M23134_00001</name>
</gene>
<keyword evidence="2" id="KW-0472">Membrane</keyword>
<dbReference type="Pfam" id="PF26324">
    <property type="entry name" value="HopBF1_kinase"/>
    <property type="match status" value="1"/>
</dbReference>
<reference evidence="4 5" key="1">
    <citation type="submission" date="2007-01" db="EMBL/GenBank/DDBJ databases">
        <authorList>
            <person name="Haygood M."/>
            <person name="Podell S."/>
            <person name="Anderson C."/>
            <person name="Hopkinson B."/>
            <person name="Roe K."/>
            <person name="Barbeau K."/>
            <person name="Gaasterland T."/>
            <person name="Ferriera S."/>
            <person name="Johnson J."/>
            <person name="Kravitz S."/>
            <person name="Beeson K."/>
            <person name="Sutton G."/>
            <person name="Rogers Y.-H."/>
            <person name="Friedman R."/>
            <person name="Frazier M."/>
            <person name="Venter J.C."/>
        </authorList>
    </citation>
    <scope>NUCLEOTIDE SEQUENCE [LARGE SCALE GENOMIC DNA]</scope>
    <source>
        <strain evidence="4 5">ATCC 23134</strain>
    </source>
</reference>
<feature type="coiled-coil region" evidence="1">
    <location>
        <begin position="345"/>
        <end position="372"/>
    </location>
</feature>
<dbReference type="EMBL" id="AAWS01000110">
    <property type="protein sequence ID" value="EAY23836.1"/>
    <property type="molecule type" value="Genomic_DNA"/>
</dbReference>
<dbReference type="InterPro" id="IPR054555">
    <property type="entry name" value="T3SS_HopBF1-like"/>
</dbReference>
<organism evidence="4 5">
    <name type="scientific">Microscilla marina ATCC 23134</name>
    <dbReference type="NCBI Taxonomy" id="313606"/>
    <lineage>
        <taxon>Bacteria</taxon>
        <taxon>Pseudomonadati</taxon>
        <taxon>Bacteroidota</taxon>
        <taxon>Cytophagia</taxon>
        <taxon>Cytophagales</taxon>
        <taxon>Microscillaceae</taxon>
        <taxon>Microscilla</taxon>
    </lineage>
</organism>
<comment type="caution">
    <text evidence="4">The sequence shown here is derived from an EMBL/GenBank/DDBJ whole genome shotgun (WGS) entry which is preliminary data.</text>
</comment>
<keyword evidence="1" id="KW-0175">Coiled coil</keyword>
<protein>
    <recommendedName>
        <fullName evidence="3">Type III secretion system effector HopBF1-like domain-containing protein</fullName>
    </recommendedName>
</protein>
<feature type="transmembrane region" description="Helical" evidence="2">
    <location>
        <begin position="520"/>
        <end position="538"/>
    </location>
</feature>
<evidence type="ECO:0000313" key="5">
    <source>
        <dbReference type="Proteomes" id="UP000004095"/>
    </source>
</evidence>
<dbReference type="RefSeq" id="WP_002706148.1">
    <property type="nucleotide sequence ID" value="NZ_AAWS01000110.1"/>
</dbReference>
<accession>A2A0K2</accession>
<dbReference type="Proteomes" id="UP000004095">
    <property type="component" value="Unassembled WGS sequence"/>
</dbReference>
<dbReference type="eggNOG" id="COG3177">
    <property type="taxonomic scope" value="Bacteria"/>
</dbReference>
<name>A2A0K2_MICM2</name>
<evidence type="ECO:0000313" key="4">
    <source>
        <dbReference type="EMBL" id="EAY23836.1"/>
    </source>
</evidence>
<sequence>MTKSSAMSGWQVDLRSYLFGLEKKVGSKGSSHDPRKSAQLQQLQVYMKALIKKYPPQYWPLGQLATEMDTWLKTYFNRFGDIKAEVLMRGYREVYVGKQSEKILRIEHNKQATHHQMFLIDETTGKIIDTNTDTSPVNQESMGIMRVGQMLSTAWFGKTAWITATFDGPRSKQERRLEEKLQRNRLKGKLKGMEAAYLKYRQYKKLNKYKINTDRRSLDSHNPGLTENKAYALVEGQLESLLKSGGYSSIQTFEKDIQAFERAFVKESYQVALDALDAYQMLLYKEEKRYKNPSEATDLEQKVAKTKAKSLYTQARKGESAFNISSFGVDKYTSPSIRSMRASVSSDASEKRSEAESQMKALAKEHPLLKNQDFNREGLTTASSTQDFMLKYIADRYESVQTIRKKILEDQKRKDPKLIYKLDLLLEQVYKNEGISKGSIYHQIISDRKATIEFDEMFGKVALAIIAIGLGVISFGGGTIGAVAGAGALGLSTYDAFVEFQEYETKHAAYGAKMYSKDATMAWAIVALIGAGLDAAGLKTAIKSISSAVHAFNKTGNVARLEKSLKRLKSIDDKIQRNIVRAAKLRAKKLALLGRFNSSGVVLEDAIIIVQEIGITVEKFVLNMQATTTIKKLGLSNGEIADFYPLAKEIAKNPNSEFAKAIKGNPGLVDAWLVLHKNGAESFIDISKKLSEEGLILGKFLDEGGNKLVFAVGDDKVIAVLKKGKPSNAIQEELNLLKILSDNGLPTTEI</sequence>
<keyword evidence="5" id="KW-1185">Reference proteome</keyword>
<dbReference type="OrthoDB" id="603587at2"/>
<evidence type="ECO:0000256" key="2">
    <source>
        <dbReference type="SAM" id="Phobius"/>
    </source>
</evidence>
<feature type="domain" description="Type III secretion system effector HopBF1-like" evidence="3">
    <location>
        <begin position="695"/>
        <end position="748"/>
    </location>
</feature>
<evidence type="ECO:0000256" key="1">
    <source>
        <dbReference type="SAM" id="Coils"/>
    </source>
</evidence>
<evidence type="ECO:0000259" key="3">
    <source>
        <dbReference type="Pfam" id="PF26324"/>
    </source>
</evidence>
<dbReference type="AlphaFoldDB" id="A2A0K2"/>
<keyword evidence="2" id="KW-0812">Transmembrane</keyword>